<feature type="chain" id="PRO_5045558766" description="ATP-binding protein" evidence="1">
    <location>
        <begin position="26"/>
        <end position="114"/>
    </location>
</feature>
<keyword evidence="1" id="KW-0732">Signal</keyword>
<dbReference type="EMBL" id="JADKYB010000007">
    <property type="protein sequence ID" value="MBM9505778.1"/>
    <property type="molecule type" value="Genomic_DNA"/>
</dbReference>
<proteinExistence type="predicted"/>
<gene>
    <name evidence="2" type="ORF">ITX44_14690</name>
</gene>
<evidence type="ECO:0000256" key="1">
    <source>
        <dbReference type="SAM" id="SignalP"/>
    </source>
</evidence>
<dbReference type="RefSeq" id="WP_205357655.1">
    <property type="nucleotide sequence ID" value="NZ_JADKYB010000007.1"/>
</dbReference>
<feature type="signal peptide" evidence="1">
    <location>
        <begin position="1"/>
        <end position="25"/>
    </location>
</feature>
<keyword evidence="3" id="KW-1185">Reference proteome</keyword>
<sequence>MKYSKVAVVVAGSVMAVGAGAPAFADSHAAPVPTSINGGVDELVQAQLVQKAVDGTHVEGALGTAGKAARTLQGNAGAGALLSQATGATRGGLPALLGGLPVASLLSGGLPLAG</sequence>
<organism evidence="2 3">
    <name type="scientific">Actinacidiphila acididurans</name>
    <dbReference type="NCBI Taxonomy" id="2784346"/>
    <lineage>
        <taxon>Bacteria</taxon>
        <taxon>Bacillati</taxon>
        <taxon>Actinomycetota</taxon>
        <taxon>Actinomycetes</taxon>
        <taxon>Kitasatosporales</taxon>
        <taxon>Streptomycetaceae</taxon>
        <taxon>Actinacidiphila</taxon>
    </lineage>
</organism>
<evidence type="ECO:0008006" key="4">
    <source>
        <dbReference type="Google" id="ProtNLM"/>
    </source>
</evidence>
<dbReference type="Proteomes" id="UP000749040">
    <property type="component" value="Unassembled WGS sequence"/>
</dbReference>
<accession>A0ABS2TUZ9</accession>
<reference evidence="2 3" key="1">
    <citation type="submission" date="2021-01" db="EMBL/GenBank/DDBJ databases">
        <title>Streptomyces acididurans sp. nov., isolated from a peat swamp forest soil.</title>
        <authorList>
            <person name="Chantavorakit T."/>
            <person name="Duangmal K."/>
        </authorList>
    </citation>
    <scope>NUCLEOTIDE SEQUENCE [LARGE SCALE GENOMIC DNA]</scope>
    <source>
        <strain evidence="2 3">KK5PA1</strain>
    </source>
</reference>
<evidence type="ECO:0000313" key="2">
    <source>
        <dbReference type="EMBL" id="MBM9505778.1"/>
    </source>
</evidence>
<name>A0ABS2TUZ9_9ACTN</name>
<protein>
    <recommendedName>
        <fullName evidence="4">ATP-binding protein</fullName>
    </recommendedName>
</protein>
<comment type="caution">
    <text evidence="2">The sequence shown here is derived from an EMBL/GenBank/DDBJ whole genome shotgun (WGS) entry which is preliminary data.</text>
</comment>
<evidence type="ECO:0000313" key="3">
    <source>
        <dbReference type="Proteomes" id="UP000749040"/>
    </source>
</evidence>